<protein>
    <submittedName>
        <fullName evidence="3">Uncharacterized protein</fullName>
    </submittedName>
</protein>
<feature type="compositionally biased region" description="Basic and acidic residues" evidence="2">
    <location>
        <begin position="17"/>
        <end position="30"/>
    </location>
</feature>
<reference evidence="4" key="1">
    <citation type="submission" date="2011-05" db="EMBL/GenBank/DDBJ databases">
        <authorList>
            <person name="Richards S.R."/>
            <person name="Qu J."/>
            <person name="Jiang H."/>
            <person name="Jhangiani S.N."/>
            <person name="Agravi P."/>
            <person name="Goodspeed R."/>
            <person name="Gross S."/>
            <person name="Mandapat C."/>
            <person name="Jackson L."/>
            <person name="Mathew T."/>
            <person name="Pu L."/>
            <person name="Thornton R."/>
            <person name="Saada N."/>
            <person name="Wilczek-Boney K.B."/>
            <person name="Lee S."/>
            <person name="Kovar C."/>
            <person name="Wu Y."/>
            <person name="Scherer S.E."/>
            <person name="Worley K.C."/>
            <person name="Muzny D.M."/>
            <person name="Gibbs R."/>
        </authorList>
    </citation>
    <scope>NUCLEOTIDE SEQUENCE</scope>
    <source>
        <strain evidence="4">Brora</strain>
    </source>
</reference>
<name>T1J6J9_STRMM</name>
<dbReference type="Proteomes" id="UP000014500">
    <property type="component" value="Unassembled WGS sequence"/>
</dbReference>
<evidence type="ECO:0000256" key="2">
    <source>
        <dbReference type="SAM" id="MobiDB-lite"/>
    </source>
</evidence>
<dbReference type="HOGENOM" id="CLU_2560826_0_0_1"/>
<keyword evidence="1" id="KW-0597">Phosphoprotein</keyword>
<dbReference type="EnsemblMetazoa" id="SMAR009271-RA">
    <property type="protein sequence ID" value="SMAR009271-PA"/>
    <property type="gene ID" value="SMAR009271"/>
</dbReference>
<dbReference type="AlphaFoldDB" id="T1J6J9"/>
<reference evidence="3" key="2">
    <citation type="submission" date="2015-02" db="UniProtKB">
        <authorList>
            <consortium name="EnsemblMetazoa"/>
        </authorList>
    </citation>
    <scope>IDENTIFICATION</scope>
</reference>
<dbReference type="PhylomeDB" id="T1J6J9"/>
<dbReference type="PANTHER" id="PTHR14429:SF22">
    <property type="entry name" value="AGAP013055-PA"/>
    <property type="match status" value="1"/>
</dbReference>
<sequence>MESEGKQRTQRNRLRRERAARMQQQKDSRRQPSPTDEGDESPGPQTPIRPPIRKKRSKEPLFEEDIIDGFAIISFRTYEDLEWFNT</sequence>
<evidence type="ECO:0000256" key="1">
    <source>
        <dbReference type="ARBA" id="ARBA00022553"/>
    </source>
</evidence>
<dbReference type="EMBL" id="JH431878">
    <property type="status" value="NOT_ANNOTATED_CDS"/>
    <property type="molecule type" value="Genomic_DNA"/>
</dbReference>
<dbReference type="eggNOG" id="ENOG502RTGJ">
    <property type="taxonomic scope" value="Eukaryota"/>
</dbReference>
<proteinExistence type="predicted"/>
<feature type="region of interest" description="Disordered" evidence="2">
    <location>
        <begin position="1"/>
        <end position="60"/>
    </location>
</feature>
<dbReference type="OMA" id="DLEWFNT"/>
<keyword evidence="4" id="KW-1185">Reference proteome</keyword>
<dbReference type="InterPro" id="IPR023246">
    <property type="entry name" value="AUTS2"/>
</dbReference>
<organism evidence="3 4">
    <name type="scientific">Strigamia maritima</name>
    <name type="common">European centipede</name>
    <name type="synonym">Geophilus maritimus</name>
    <dbReference type="NCBI Taxonomy" id="126957"/>
    <lineage>
        <taxon>Eukaryota</taxon>
        <taxon>Metazoa</taxon>
        <taxon>Ecdysozoa</taxon>
        <taxon>Arthropoda</taxon>
        <taxon>Myriapoda</taxon>
        <taxon>Chilopoda</taxon>
        <taxon>Pleurostigmophora</taxon>
        <taxon>Geophilomorpha</taxon>
        <taxon>Linotaeniidae</taxon>
        <taxon>Strigamia</taxon>
    </lineage>
</organism>
<evidence type="ECO:0000313" key="4">
    <source>
        <dbReference type="Proteomes" id="UP000014500"/>
    </source>
</evidence>
<evidence type="ECO:0000313" key="3">
    <source>
        <dbReference type="EnsemblMetazoa" id="SMAR009271-PA"/>
    </source>
</evidence>
<accession>T1J6J9</accession>
<dbReference type="PANTHER" id="PTHR14429">
    <property type="entry name" value="FIBROSIN FAMILY MEMBER"/>
    <property type="match status" value="1"/>
</dbReference>